<feature type="compositionally biased region" description="Acidic residues" evidence="8">
    <location>
        <begin position="1752"/>
        <end position="1761"/>
    </location>
</feature>
<feature type="region of interest" description="Disordered" evidence="8">
    <location>
        <begin position="2148"/>
        <end position="2172"/>
    </location>
</feature>
<dbReference type="GO" id="GO:0008270">
    <property type="term" value="F:zinc ion binding"/>
    <property type="evidence" value="ECO:0007669"/>
    <property type="project" value="UniProtKB-KW"/>
</dbReference>
<dbReference type="GO" id="GO:0006355">
    <property type="term" value="P:regulation of DNA-templated transcription"/>
    <property type="evidence" value="ECO:0007669"/>
    <property type="project" value="InterPro"/>
</dbReference>
<feature type="compositionally biased region" description="Basic and acidic residues" evidence="8">
    <location>
        <begin position="263"/>
        <end position="272"/>
    </location>
</feature>
<feature type="compositionally biased region" description="Polar residues" evidence="8">
    <location>
        <begin position="2665"/>
        <end position="2674"/>
    </location>
</feature>
<proteinExistence type="predicted"/>
<dbReference type="Pfam" id="PF00096">
    <property type="entry name" value="zf-C2H2"/>
    <property type="match status" value="1"/>
</dbReference>
<dbReference type="Proteomes" id="UP000037510">
    <property type="component" value="Unassembled WGS sequence"/>
</dbReference>
<feature type="region of interest" description="Disordered" evidence="8">
    <location>
        <begin position="457"/>
        <end position="483"/>
    </location>
</feature>
<keyword evidence="6" id="KW-0539">Nucleus</keyword>
<feature type="compositionally biased region" description="Low complexity" evidence="8">
    <location>
        <begin position="1143"/>
        <end position="1158"/>
    </location>
</feature>
<evidence type="ECO:0000256" key="3">
    <source>
        <dbReference type="ARBA" id="ARBA00022737"/>
    </source>
</evidence>
<evidence type="ECO:0000256" key="7">
    <source>
        <dbReference type="PROSITE-ProRule" id="PRU00042"/>
    </source>
</evidence>
<feature type="compositionally biased region" description="Polar residues" evidence="8">
    <location>
        <begin position="1693"/>
        <end position="1708"/>
    </location>
</feature>
<dbReference type="Gene3D" id="3.30.160.60">
    <property type="entry name" value="Classic Zinc Finger"/>
    <property type="match status" value="3"/>
</dbReference>
<keyword evidence="4 7" id="KW-0863">Zinc-finger</keyword>
<dbReference type="InterPro" id="IPR013087">
    <property type="entry name" value="Znf_C2H2_type"/>
</dbReference>
<feature type="region of interest" description="Disordered" evidence="8">
    <location>
        <begin position="1891"/>
        <end position="1913"/>
    </location>
</feature>
<dbReference type="PROSITE" id="PS50157">
    <property type="entry name" value="ZINC_FINGER_C2H2_2"/>
    <property type="match status" value="4"/>
</dbReference>
<feature type="compositionally biased region" description="Basic and acidic residues" evidence="8">
    <location>
        <begin position="1126"/>
        <end position="1135"/>
    </location>
</feature>
<dbReference type="GO" id="GO:0005634">
    <property type="term" value="C:nucleus"/>
    <property type="evidence" value="ECO:0007669"/>
    <property type="project" value="UniProtKB-SubCell"/>
</dbReference>
<comment type="caution">
    <text evidence="10">The sequence shown here is derived from an EMBL/GenBank/DDBJ whole genome shotgun (WGS) entry which is preliminary data.</text>
</comment>
<keyword evidence="3" id="KW-0677">Repeat</keyword>
<evidence type="ECO:0000256" key="1">
    <source>
        <dbReference type="ARBA" id="ARBA00004123"/>
    </source>
</evidence>
<feature type="compositionally biased region" description="Basic and acidic residues" evidence="8">
    <location>
        <begin position="1621"/>
        <end position="1631"/>
    </location>
</feature>
<feature type="compositionally biased region" description="Polar residues" evidence="8">
    <location>
        <begin position="1323"/>
        <end position="1334"/>
    </location>
</feature>
<comment type="subcellular location">
    <subcellularLocation>
        <location evidence="1">Nucleus</location>
    </subcellularLocation>
</comment>
<feature type="region of interest" description="Disordered" evidence="8">
    <location>
        <begin position="1"/>
        <end position="38"/>
    </location>
</feature>
<evidence type="ECO:0000256" key="6">
    <source>
        <dbReference type="ARBA" id="ARBA00023242"/>
    </source>
</evidence>
<dbReference type="PANTHER" id="PTHR24379">
    <property type="entry name" value="KRAB AND ZINC FINGER DOMAIN-CONTAINING"/>
    <property type="match status" value="1"/>
</dbReference>
<feature type="region of interest" description="Disordered" evidence="8">
    <location>
        <begin position="2482"/>
        <end position="2517"/>
    </location>
</feature>
<feature type="compositionally biased region" description="Basic and acidic residues" evidence="8">
    <location>
        <begin position="467"/>
        <end position="483"/>
    </location>
</feature>
<evidence type="ECO:0000256" key="2">
    <source>
        <dbReference type="ARBA" id="ARBA00022723"/>
    </source>
</evidence>
<evidence type="ECO:0000256" key="4">
    <source>
        <dbReference type="ARBA" id="ARBA00022771"/>
    </source>
</evidence>
<evidence type="ECO:0000259" key="9">
    <source>
        <dbReference type="PROSITE" id="PS50157"/>
    </source>
</evidence>
<gene>
    <name evidence="10" type="ORF">OBRU01_04030</name>
</gene>
<protein>
    <recommendedName>
        <fullName evidence="9">C2H2-type domain-containing protein</fullName>
    </recommendedName>
</protein>
<dbReference type="Pfam" id="PF13912">
    <property type="entry name" value="zf-C2H2_6"/>
    <property type="match status" value="1"/>
</dbReference>
<feature type="region of interest" description="Disordered" evidence="8">
    <location>
        <begin position="1580"/>
        <end position="1635"/>
    </location>
</feature>
<evidence type="ECO:0000313" key="10">
    <source>
        <dbReference type="EMBL" id="KOB76978.1"/>
    </source>
</evidence>
<feature type="compositionally biased region" description="Basic and acidic residues" evidence="8">
    <location>
        <begin position="365"/>
        <end position="382"/>
    </location>
</feature>
<feature type="compositionally biased region" description="Basic and acidic residues" evidence="8">
    <location>
        <begin position="727"/>
        <end position="738"/>
    </location>
</feature>
<dbReference type="PROSITE" id="PS00028">
    <property type="entry name" value="ZINC_FINGER_C2H2_1"/>
    <property type="match status" value="4"/>
</dbReference>
<organism evidence="10 11">
    <name type="scientific">Operophtera brumata</name>
    <name type="common">Winter moth</name>
    <name type="synonym">Phalaena brumata</name>
    <dbReference type="NCBI Taxonomy" id="104452"/>
    <lineage>
        <taxon>Eukaryota</taxon>
        <taxon>Metazoa</taxon>
        <taxon>Ecdysozoa</taxon>
        <taxon>Arthropoda</taxon>
        <taxon>Hexapoda</taxon>
        <taxon>Insecta</taxon>
        <taxon>Pterygota</taxon>
        <taxon>Neoptera</taxon>
        <taxon>Endopterygota</taxon>
        <taxon>Lepidoptera</taxon>
        <taxon>Glossata</taxon>
        <taxon>Ditrysia</taxon>
        <taxon>Geometroidea</taxon>
        <taxon>Geometridae</taxon>
        <taxon>Larentiinae</taxon>
        <taxon>Operophtera</taxon>
    </lineage>
</organism>
<feature type="domain" description="C2H2-type" evidence="9">
    <location>
        <begin position="2130"/>
        <end position="2157"/>
    </location>
</feature>
<keyword evidence="2" id="KW-0479">Metal-binding</keyword>
<feature type="domain" description="C2H2-type" evidence="9">
    <location>
        <begin position="1985"/>
        <end position="2012"/>
    </location>
</feature>
<name>A0A0L7LN54_OPEBR</name>
<dbReference type="PROSITE" id="PS00354">
    <property type="entry name" value="HMGI_Y"/>
    <property type="match status" value="1"/>
</dbReference>
<feature type="compositionally biased region" description="Basic and acidic residues" evidence="8">
    <location>
        <begin position="692"/>
        <end position="720"/>
    </location>
</feature>
<feature type="compositionally biased region" description="Low complexity" evidence="8">
    <location>
        <begin position="2578"/>
        <end position="2590"/>
    </location>
</feature>
<sequence>MDRLNQLRVGAEGSAGRGGDASLDSSSPPSEDYMSANESSKYFSLSDSTFDISPIKDVSLASAADTDHTLTDPDELVSNLSPISKKDGMLDSFKIGKQIEAANILSGGVDIFDDNDNSFDGDELVIDDNVEDDKSNLDKESHLDHTVTETAADSPVDVASKDTEVLLQIDGKNVDAIDIGNGLYLYRKAGQEELAAVQIITEDGQQAPSFNENAEGNLEVYEEFEIEVSKDLPVKEAKQSVKSTPVPIQDISKVPSEPSNKLAQEKNKKTPKEVASTSTTEIETEVKDPESKTELNLNGKMMKFSESRKSPVVGSFTPMTYHSTAIKEGKPLTKTMVDLQLHPSRHSDNVKKTIEVHTDSQTKKVATDECKSKSESQAKIDVADNIPKEISSTDNEIIAESIEQEENQDEDLIKDNVGISTTVSSNADRQTVMKKDDSKCTHDINKITVDDLIKPKVGTIEPTKGPIDNKSEENEADPLKTEPVEIKDSCKQENENLLKPKDSYSLQEAVASLLGPIKVDQILKSNTDKISGPCGSSSFLEKVNEDKEKVFTKHDVKISSKIEVNKVVVENTEPKFITVDQVLEKAKEVKENEQKEDKNSDNVPETSSSTIDTFFTQKSKQATKQSLTNPQKKSSETIDEVSSTSLLETQKSLKIIEVSKDSTADDKLPLVQEKNTSIESSIPVPVKTTSKQLKDIEKKEVKNESTHKETETKSVLEAEKNNQPTKVSEHKKEMDLEKNNSTAKQNESNVAKLSDGTENMTASQYLKSDEFGSKIEPKAALKSEKLNPVSKGIEIKTDSKIKKLNPIANSIESNTVSQTEKQNLNIVGKPIEPLTITEKMNAVPKVVNTTASTVVNTNLIEKKIDIKPMSQTNRFIPLAKGTLSNIAMKTGELNIEKKIEQMVPLQNEKMIPVEKVTEPKTYLKLEKLNPPAKGIMSMADVDQVNPGTKGFDGKPVSKTVMLNPVPKEIELKLLKNDKASVAQQMPKNKVVIITSNKVIVPSKVESLANKEINSPQVTSNLEAKPINNNHGAVPFGKWTDANRQEFVNKFKEIKVPASSNSKQIKNSNDLNRIDVLKKIDSQRSNTASAKAQDKSNVNDTVFSSKIAPSKVETKIPVKNEGLKLKPKPVDIKNNTKPEITPETVSSTVTTVTSNVGTSDVGNPETEERREVNVIDLIGKTIVDMLTRPVPMPMTRSPLDEPRLVDKDVVVNKTETKTEQQKLKIEKHKIKTDQQKLNIDQQKLNIDQQKLNIDQQKLKTNQKKLKTDQKKLNTDQQKLNVDQKIDEDSSGSLDDIEMKMNELHGIPFVERPPHELPKAHKTYSKSSKNSNQTKGAKNLLPATSLQSLVQENVIDLESDEEIIEHEPITGDVQLIKKSVSRLPEPMKAYVTSEDKTAKNEEPVITEKDFDKFARRNSITYENCLTVKFDGKEPANVVQMVKEKDATKVYPRNEMIRMDAQTKLPHKQTTSQIHANKFPNTKFGSVPEDPNNKNYQSISKIHSAYQSVMSAKRQMDRPITIIEDKPVKVVFMDANSEFVPNQLNVQGKELSPAKKITVESAKVSPQPLNPGVTDAVEDKLQDDTKTKTKHQRKQVLNPVEAPDVELIQPRDLGIDVSPKKKRKTDDNKTEKSPKNLVHKKSYLLGRAVPDDQTANPQDVNNPVKETLSRAEIVKERTVSAIDSLVKAAELLENQSVQSASSNPDSQQNTPVKRGRGRPRKYPLPEGAIDIKIASPSPQKKPRLIDAKIAKQDPISEEESSDDEQMIRENWTMGKINENIVCPICNKLFRSENVVFKHVKHCTGVSPTRSELEKRSPRRKRHSRDSDNKSFDSLSDDMEFDEKPKESVKSTPKKPKSKEIDSNADVVDIIVIEDTPVKEQAMKITEVKPEKSKISKEHVRETTEEKKEKAKKVVDEPVKEQTLQEIVDEKLNSKKLEESAKGKPTNSNMVEETAENPANAKNIKRTAEEKPAKAKKMLKTSVQRSSNLVCEFCGKAFRQLSYLSNHKLQHKEQQKNKLEVKLSAKLQVYSCEVCKKEFRKLHHLVQHRIIHNLEVTARTTRNSSSEQSDTNIKEPPAPKQDDTSAGFRCEPCDKSFRKLHHLVEHRETHDGINRQKINAQTAAPPIEKPPPPPQCDVCKKSFRKLHHLIEHKEQHHVEQVETSSEKSELDDKSVQSSLSTRDIIHECSLCYMVFPNEHSLNKHFIICQQKKKRQTKAKDKPENVDGTDIVEETTNTENSMDEEDAPKIVAAETIDGDEVEREQESKSVAVAEKVEKKRVSEKPIDIEKRSSDSLSVVKVMDVSEIPVPKEKEVTELKNAPANRDLPMSDGANAKMVIPVETKKIDDQHIKADLPKKISAKDKVAPSVTRRQKSIAPLSVIPERNPFESSDDDEERYMVNPDFKGKVFMKVSSKKRSSLHFERPNARDLINRRTSLQHPPKIPRLIAKAVEPKVVPIVTKNIPKPAKLEAASIDSDDSDVKYSFPETVTEQTSEEQKPKEKKAPRKSLVEKRKSLGGIAKRKSLGKPIATVNPVPVRIIKRHVEHRCDCGQLFNSAALLTRHTSLAHTPPRIRRRRSPPPGAGALPATTTLSTSDQPAKTTRKSSVKPEASNSKPARKSVAKFSAPETRKSIKPELSQSQVNKSAAKPKRIPTHRGVPVPEKMRKLMIKTQSKRGSTN</sequence>
<accession>A0A0L7LN54</accession>
<reference evidence="10 11" key="1">
    <citation type="journal article" date="2015" name="Genome Biol. Evol.">
        <title>The genome of winter moth (Operophtera brumata) provides a genomic perspective on sexual dimorphism and phenology.</title>
        <authorList>
            <person name="Derks M.F."/>
            <person name="Smit S."/>
            <person name="Salis L."/>
            <person name="Schijlen E."/>
            <person name="Bossers A."/>
            <person name="Mateman C."/>
            <person name="Pijl A.S."/>
            <person name="de Ridder D."/>
            <person name="Groenen M.A."/>
            <person name="Visser M.E."/>
            <person name="Megens H.J."/>
        </authorList>
    </citation>
    <scope>NUCLEOTIDE SEQUENCE [LARGE SCALE GENOMIC DNA]</scope>
    <source>
        <strain evidence="10">WM2013NL</strain>
        <tissue evidence="10">Head and thorax</tissue>
    </source>
</reference>
<feature type="region of interest" description="Disordered" evidence="8">
    <location>
        <begin position="1307"/>
        <end position="1334"/>
    </location>
</feature>
<keyword evidence="11" id="KW-1185">Reference proteome</keyword>
<feature type="compositionally biased region" description="Polar residues" evidence="8">
    <location>
        <begin position="2055"/>
        <end position="2067"/>
    </location>
</feature>
<feature type="region of interest" description="Disordered" evidence="8">
    <location>
        <begin position="689"/>
        <end position="750"/>
    </location>
</feature>
<feature type="compositionally biased region" description="Polar residues" evidence="8">
    <location>
        <begin position="739"/>
        <end position="750"/>
    </location>
</feature>
<feature type="domain" description="C2H2-type" evidence="9">
    <location>
        <begin position="2084"/>
        <end position="2111"/>
    </location>
</feature>
<feature type="region of interest" description="Disordered" evidence="8">
    <location>
        <begin position="587"/>
        <end position="644"/>
    </location>
</feature>
<feature type="compositionally biased region" description="Basic and acidic residues" evidence="8">
    <location>
        <begin position="587"/>
        <end position="600"/>
    </location>
</feature>
<keyword evidence="5" id="KW-0862">Zinc</keyword>
<dbReference type="EMBL" id="JTDY01000482">
    <property type="protein sequence ID" value="KOB76978.1"/>
    <property type="molecule type" value="Genomic_DNA"/>
</dbReference>
<evidence type="ECO:0000256" key="5">
    <source>
        <dbReference type="ARBA" id="ARBA00022833"/>
    </source>
</evidence>
<feature type="region of interest" description="Disordered" evidence="8">
    <location>
        <begin position="2353"/>
        <end position="2390"/>
    </location>
</feature>
<dbReference type="SUPFAM" id="SSF57667">
    <property type="entry name" value="beta-beta-alpha zinc fingers"/>
    <property type="match status" value="2"/>
</dbReference>
<evidence type="ECO:0000256" key="8">
    <source>
        <dbReference type="SAM" id="MobiDB-lite"/>
    </source>
</evidence>
<feature type="compositionally biased region" description="Basic and acidic residues" evidence="8">
    <location>
        <begin position="2148"/>
        <end position="2170"/>
    </location>
</feature>
<dbReference type="InterPro" id="IPR000637">
    <property type="entry name" value="HMGI/Y_DNA-bd_CS"/>
</dbReference>
<evidence type="ECO:0000313" key="11">
    <source>
        <dbReference type="Proteomes" id="UP000037510"/>
    </source>
</evidence>
<dbReference type="PANTHER" id="PTHR24379:SF121">
    <property type="entry name" value="C2H2-TYPE DOMAIN-CONTAINING PROTEIN"/>
    <property type="match status" value="1"/>
</dbReference>
<feature type="domain" description="C2H2-type" evidence="9">
    <location>
        <begin position="2026"/>
        <end position="2053"/>
    </location>
</feature>
<feature type="region of interest" description="Disordered" evidence="8">
    <location>
        <begin position="1801"/>
        <end position="1857"/>
    </location>
</feature>
<feature type="compositionally biased region" description="Polar residues" evidence="8">
    <location>
        <begin position="601"/>
        <end position="632"/>
    </location>
</feature>
<feature type="region of interest" description="Disordered" evidence="8">
    <location>
        <begin position="1126"/>
        <end position="1166"/>
    </location>
</feature>
<feature type="region of interest" description="Disordered" evidence="8">
    <location>
        <begin position="2560"/>
        <end position="2674"/>
    </location>
</feature>
<feature type="region of interest" description="Disordered" evidence="8">
    <location>
        <begin position="365"/>
        <end position="393"/>
    </location>
</feature>
<feature type="region of interest" description="Disordered" evidence="8">
    <location>
        <begin position="241"/>
        <end position="292"/>
    </location>
</feature>
<feature type="region of interest" description="Disordered" evidence="8">
    <location>
        <begin position="1931"/>
        <end position="1954"/>
    </location>
</feature>
<dbReference type="SMART" id="SM00355">
    <property type="entry name" value="ZnF_C2H2"/>
    <property type="match status" value="7"/>
</dbReference>
<feature type="region of interest" description="Disordered" evidence="8">
    <location>
        <begin position="1693"/>
        <end position="1762"/>
    </location>
</feature>
<dbReference type="STRING" id="104452.A0A0L7LN54"/>
<feature type="region of interest" description="Disordered" evidence="8">
    <location>
        <begin position="2055"/>
        <end position="2083"/>
    </location>
</feature>
<dbReference type="InterPro" id="IPR036236">
    <property type="entry name" value="Znf_C2H2_sf"/>
</dbReference>